<feature type="binding site" evidence="12">
    <location>
        <position position="357"/>
    </location>
    <ligand>
        <name>Fe cation</name>
        <dbReference type="ChEBI" id="CHEBI:24875"/>
    </ligand>
</feature>
<dbReference type="GO" id="GO:0005737">
    <property type="term" value="C:cytoplasm"/>
    <property type="evidence" value="ECO:0007669"/>
    <property type="project" value="TreeGrafter"/>
</dbReference>
<evidence type="ECO:0000313" key="15">
    <source>
        <dbReference type="EMBL" id="KAH6868931.1"/>
    </source>
</evidence>
<accession>A0A9P8VPE2</accession>
<comment type="pathway">
    <text evidence="2">Amino-acid degradation; L-phenylalanine degradation; acetoacetate and fumarate from L-phenylalanine: step 4/6.</text>
</comment>
<dbReference type="SUPFAM" id="SSF51182">
    <property type="entry name" value="RmlC-like cupins"/>
    <property type="match status" value="1"/>
</dbReference>
<evidence type="ECO:0000256" key="10">
    <source>
        <dbReference type="ARBA" id="ARBA00023232"/>
    </source>
</evidence>
<dbReference type="InterPro" id="IPR046451">
    <property type="entry name" value="HgmA_C"/>
</dbReference>
<keyword evidence="5 12" id="KW-0479">Metal-binding</keyword>
<evidence type="ECO:0000256" key="3">
    <source>
        <dbReference type="ARBA" id="ARBA00007757"/>
    </source>
</evidence>
<evidence type="ECO:0000256" key="4">
    <source>
        <dbReference type="ARBA" id="ARBA00013127"/>
    </source>
</evidence>
<feature type="domain" description="Homogentisate 1,2-dioxygenase C-terminal" evidence="13">
    <location>
        <begin position="297"/>
        <end position="452"/>
    </location>
</feature>
<evidence type="ECO:0000313" key="16">
    <source>
        <dbReference type="Proteomes" id="UP000777438"/>
    </source>
</evidence>
<dbReference type="GO" id="GO:0006572">
    <property type="term" value="P:L-tyrosine catabolic process"/>
    <property type="evidence" value="ECO:0007669"/>
    <property type="project" value="UniProtKB-KW"/>
</dbReference>
<dbReference type="GO" id="GO:0004411">
    <property type="term" value="F:homogentisate 1,2-dioxygenase activity"/>
    <property type="evidence" value="ECO:0007669"/>
    <property type="project" value="UniProtKB-EC"/>
</dbReference>
<dbReference type="PANTHER" id="PTHR11056">
    <property type="entry name" value="HOMOGENTISATE 1,2-DIOXYGENASE"/>
    <property type="match status" value="1"/>
</dbReference>
<dbReference type="NCBIfam" id="TIGR01015">
    <property type="entry name" value="hmgA"/>
    <property type="match status" value="1"/>
</dbReference>
<dbReference type="FunFam" id="2.60.120.10:FF:000034">
    <property type="entry name" value="Homogentisate 1,2-dioxygenase"/>
    <property type="match status" value="1"/>
</dbReference>
<dbReference type="Pfam" id="PF20510">
    <property type="entry name" value="HgmA_N"/>
    <property type="match status" value="1"/>
</dbReference>
<proteinExistence type="inferred from homology"/>
<dbReference type="Pfam" id="PF04209">
    <property type="entry name" value="HgmA_C"/>
    <property type="match status" value="1"/>
</dbReference>
<evidence type="ECO:0000259" key="14">
    <source>
        <dbReference type="Pfam" id="PF20510"/>
    </source>
</evidence>
<reference evidence="15 16" key="1">
    <citation type="journal article" date="2021" name="Nat. Commun.">
        <title>Genetic determinants of endophytism in the Arabidopsis root mycobiome.</title>
        <authorList>
            <person name="Mesny F."/>
            <person name="Miyauchi S."/>
            <person name="Thiergart T."/>
            <person name="Pickel B."/>
            <person name="Atanasova L."/>
            <person name="Karlsson M."/>
            <person name="Huettel B."/>
            <person name="Barry K.W."/>
            <person name="Haridas S."/>
            <person name="Chen C."/>
            <person name="Bauer D."/>
            <person name="Andreopoulos W."/>
            <person name="Pangilinan J."/>
            <person name="LaButti K."/>
            <person name="Riley R."/>
            <person name="Lipzen A."/>
            <person name="Clum A."/>
            <person name="Drula E."/>
            <person name="Henrissat B."/>
            <person name="Kohler A."/>
            <person name="Grigoriev I.V."/>
            <person name="Martin F.M."/>
            <person name="Hacquard S."/>
        </authorList>
    </citation>
    <scope>NUCLEOTIDE SEQUENCE [LARGE SCALE GENOMIC DNA]</scope>
    <source>
        <strain evidence="15 16">MPI-CAGE-CH-0241</strain>
    </source>
</reference>
<evidence type="ECO:0000256" key="12">
    <source>
        <dbReference type="PIRSR" id="PIRSR605708-2"/>
    </source>
</evidence>
<keyword evidence="10" id="KW-0585">Phenylalanine catabolism</keyword>
<evidence type="ECO:0000256" key="8">
    <source>
        <dbReference type="ARBA" id="ARBA00023002"/>
    </source>
</evidence>
<dbReference type="PANTHER" id="PTHR11056:SF0">
    <property type="entry name" value="HOMOGENTISATE 1,2-DIOXYGENASE"/>
    <property type="match status" value="1"/>
</dbReference>
<feature type="binding site" evidence="12">
    <location>
        <position position="388"/>
    </location>
    <ligand>
        <name>Fe cation</name>
        <dbReference type="ChEBI" id="CHEBI:24875"/>
    </ligand>
</feature>
<evidence type="ECO:0000256" key="7">
    <source>
        <dbReference type="ARBA" id="ARBA00022964"/>
    </source>
</evidence>
<dbReference type="EMBL" id="JAGPYM010000084">
    <property type="protein sequence ID" value="KAH6868931.1"/>
    <property type="molecule type" value="Genomic_DNA"/>
</dbReference>
<dbReference type="Gene3D" id="2.60.120.10">
    <property type="entry name" value="Jelly Rolls"/>
    <property type="match status" value="1"/>
</dbReference>
<evidence type="ECO:0000256" key="11">
    <source>
        <dbReference type="PIRSR" id="PIRSR605708-1"/>
    </source>
</evidence>
<keyword evidence="16" id="KW-1185">Reference proteome</keyword>
<evidence type="ECO:0000256" key="6">
    <source>
        <dbReference type="ARBA" id="ARBA00022878"/>
    </source>
</evidence>
<dbReference type="InterPro" id="IPR046452">
    <property type="entry name" value="HgmA_N"/>
</dbReference>
<feature type="binding site" evidence="12">
    <location>
        <position position="388"/>
    </location>
    <ligand>
        <name>homogentisate</name>
        <dbReference type="ChEBI" id="CHEBI:16169"/>
    </ligand>
</feature>
<dbReference type="Proteomes" id="UP000777438">
    <property type="component" value="Unassembled WGS sequence"/>
</dbReference>
<protein>
    <recommendedName>
        <fullName evidence="4">homogentisate 1,2-dioxygenase</fullName>
        <ecNumber evidence="4">1.13.11.5</ecNumber>
    </recommendedName>
</protein>
<gene>
    <name evidence="15" type="ORF">B0T10DRAFT_419148</name>
</gene>
<evidence type="ECO:0000256" key="2">
    <source>
        <dbReference type="ARBA" id="ARBA00004704"/>
    </source>
</evidence>
<evidence type="ECO:0000256" key="9">
    <source>
        <dbReference type="ARBA" id="ARBA00023004"/>
    </source>
</evidence>
<dbReference type="InterPro" id="IPR005708">
    <property type="entry name" value="Homogentis_dOase"/>
</dbReference>
<feature type="binding site" evidence="12">
    <location>
        <position position="351"/>
    </location>
    <ligand>
        <name>Fe cation</name>
        <dbReference type="ChEBI" id="CHEBI:24875"/>
    </ligand>
</feature>
<name>A0A9P8VPE2_9HYPO</name>
<keyword evidence="9 12" id="KW-0408">Iron</keyword>
<feature type="binding site" evidence="12">
    <location>
        <position position="366"/>
    </location>
    <ligand>
        <name>homogentisate</name>
        <dbReference type="ChEBI" id="CHEBI:16169"/>
    </ligand>
</feature>
<evidence type="ECO:0000256" key="5">
    <source>
        <dbReference type="ARBA" id="ARBA00022723"/>
    </source>
</evidence>
<feature type="active site" description="Proton acceptor" evidence="11">
    <location>
        <position position="308"/>
    </location>
</feature>
<comment type="cofactor">
    <cofactor evidence="1 12">
        <name>Fe cation</name>
        <dbReference type="ChEBI" id="CHEBI:24875"/>
    </cofactor>
</comment>
<keyword evidence="6" id="KW-0828">Tyrosine catabolism</keyword>
<dbReference type="CDD" id="cd07000">
    <property type="entry name" value="cupin_HGO_N"/>
    <property type="match status" value="1"/>
</dbReference>
<dbReference type="EC" id="1.13.11.5" evidence="4"/>
<keyword evidence="8" id="KW-0560">Oxidoreductase</keyword>
<dbReference type="GO" id="GO:0046872">
    <property type="term" value="F:metal ion binding"/>
    <property type="evidence" value="ECO:0007669"/>
    <property type="project" value="UniProtKB-KW"/>
</dbReference>
<keyword evidence="7" id="KW-0223">Dioxygenase</keyword>
<dbReference type="OrthoDB" id="1689029at2759"/>
<comment type="similarity">
    <text evidence="3">Belongs to the homogentisate dioxygenase family.</text>
</comment>
<organism evidence="15 16">
    <name type="scientific">Thelonectria olida</name>
    <dbReference type="NCBI Taxonomy" id="1576542"/>
    <lineage>
        <taxon>Eukaryota</taxon>
        <taxon>Fungi</taxon>
        <taxon>Dikarya</taxon>
        <taxon>Ascomycota</taxon>
        <taxon>Pezizomycotina</taxon>
        <taxon>Sordariomycetes</taxon>
        <taxon>Hypocreomycetidae</taxon>
        <taxon>Hypocreales</taxon>
        <taxon>Nectriaceae</taxon>
        <taxon>Thelonectria</taxon>
    </lineage>
</organism>
<dbReference type="GO" id="GO:0006559">
    <property type="term" value="P:L-phenylalanine catabolic process"/>
    <property type="evidence" value="ECO:0007669"/>
    <property type="project" value="UniProtKB-KW"/>
</dbReference>
<dbReference type="AlphaFoldDB" id="A0A9P8VPE2"/>
<feature type="domain" description="Homogentisate 1,2-dioxygenase N-terminal" evidence="14">
    <location>
        <begin position="13"/>
        <end position="295"/>
    </location>
</feature>
<evidence type="ECO:0000259" key="13">
    <source>
        <dbReference type="Pfam" id="PF04209"/>
    </source>
</evidence>
<evidence type="ECO:0000256" key="1">
    <source>
        <dbReference type="ARBA" id="ARBA00001962"/>
    </source>
</evidence>
<comment type="caution">
    <text evidence="15">The sequence shown here is derived from an EMBL/GenBank/DDBJ whole genome shotgun (WGS) entry which is preliminary data.</text>
</comment>
<sequence length="463" mass="51693">MPSSEFKHSDPYQYKNGFQSYHETEAITGALPISQNSPQKPAYGLYAEKISGTAFTVPRADNQQTWVYRILPSASHEDYEEFGMHPPGNGANGATQANTAYTPQNSELQYLPNQLRFDPFDIEDADWVNGTRRVAGCGDPRTKTGFSINVFSATRDMPSKQAYYSADGDLLVVLQSGVLDAQTELGKLLIRPNEILVIPRGIWYRITLPNGPVRGYALELYQGHFKLPELGFMGSNALANARDFQVPVAFYEEDTTSEWTIVSKFNEKLHQLRQNHSAFDVVAWHGLYFPYKYDLGRFNVMGSISYDHPDPSIYTVLTAPSDSPGTAVCDLAIFAPRWLVQEDTFRPPFYHRNTMAEFASLIQGEYDAAKDGGVKPGSATIHNVMSGHGPDSETFEQAFNAELKPVKVGTSSMAFMFETLMMMGVTDWALNHSKKRQADYQKVKWQPLKVRFKAPASDAGVLA</sequence>
<dbReference type="InterPro" id="IPR014710">
    <property type="entry name" value="RmlC-like_jellyroll"/>
</dbReference>
<dbReference type="InterPro" id="IPR011051">
    <property type="entry name" value="RmlC_Cupin_sf"/>
</dbReference>